<dbReference type="EMBL" id="OU893332">
    <property type="protein sequence ID" value="CAG9782096.1"/>
    <property type="molecule type" value="Genomic_DNA"/>
</dbReference>
<dbReference type="Proteomes" id="UP001153714">
    <property type="component" value="Chromosome 1"/>
</dbReference>
<evidence type="ECO:0000313" key="2">
    <source>
        <dbReference type="EMBL" id="CAG9782096.1"/>
    </source>
</evidence>
<evidence type="ECO:0000256" key="1">
    <source>
        <dbReference type="SAM" id="MobiDB-lite"/>
    </source>
</evidence>
<gene>
    <name evidence="2" type="ORF">DIATSA_LOCUS384</name>
</gene>
<dbReference type="AlphaFoldDB" id="A0A9N9N3U9"/>
<dbReference type="OrthoDB" id="10067585at2759"/>
<reference evidence="2" key="2">
    <citation type="submission" date="2022-10" db="EMBL/GenBank/DDBJ databases">
        <authorList>
            <consortium name="ENA_rothamsted_submissions"/>
            <consortium name="culmorum"/>
            <person name="King R."/>
        </authorList>
    </citation>
    <scope>NUCLEOTIDE SEQUENCE</scope>
</reference>
<name>A0A9N9N3U9_9NEOP</name>
<accession>A0A9N9N3U9</accession>
<sequence>MVCVISQFQEYLEGRGTAAFDYSDRLATVQYTATGPHTTTTSSLASGRRRSAAKPMPSRHDPEEFSEAPSKAISKRLHHNIHILQNVPAPTQQLGFTVSDHTLLFKRITSACDQFIMDGARIGSANARTLTTTQRAVLSASVACAQRTPQDVCRRSTARRRVTTEGR</sequence>
<protein>
    <submittedName>
        <fullName evidence="2">Uncharacterized protein</fullName>
    </submittedName>
</protein>
<reference evidence="2" key="1">
    <citation type="submission" date="2021-12" db="EMBL/GenBank/DDBJ databases">
        <authorList>
            <person name="King R."/>
        </authorList>
    </citation>
    <scope>NUCLEOTIDE SEQUENCE</scope>
</reference>
<keyword evidence="3" id="KW-1185">Reference proteome</keyword>
<feature type="region of interest" description="Disordered" evidence="1">
    <location>
        <begin position="33"/>
        <end position="69"/>
    </location>
</feature>
<feature type="compositionally biased region" description="Low complexity" evidence="1">
    <location>
        <begin position="33"/>
        <end position="46"/>
    </location>
</feature>
<proteinExistence type="predicted"/>
<evidence type="ECO:0000313" key="3">
    <source>
        <dbReference type="Proteomes" id="UP001153714"/>
    </source>
</evidence>
<organism evidence="2 3">
    <name type="scientific">Diatraea saccharalis</name>
    <name type="common">sugarcane borer</name>
    <dbReference type="NCBI Taxonomy" id="40085"/>
    <lineage>
        <taxon>Eukaryota</taxon>
        <taxon>Metazoa</taxon>
        <taxon>Ecdysozoa</taxon>
        <taxon>Arthropoda</taxon>
        <taxon>Hexapoda</taxon>
        <taxon>Insecta</taxon>
        <taxon>Pterygota</taxon>
        <taxon>Neoptera</taxon>
        <taxon>Endopterygota</taxon>
        <taxon>Lepidoptera</taxon>
        <taxon>Glossata</taxon>
        <taxon>Ditrysia</taxon>
        <taxon>Pyraloidea</taxon>
        <taxon>Crambidae</taxon>
        <taxon>Crambinae</taxon>
        <taxon>Diatraea</taxon>
    </lineage>
</organism>